<feature type="binding site" evidence="9">
    <location>
        <position position="201"/>
    </location>
    <ligand>
        <name>GTP</name>
        <dbReference type="ChEBI" id="CHEBI:37565"/>
    </ligand>
</feature>
<comment type="similarity">
    <text evidence="9">Belongs to the GTP cyclohydrolase II family.</text>
</comment>
<keyword evidence="3 9" id="KW-0479">Metal-binding</keyword>
<comment type="function">
    <text evidence="9">Catalyzes the conversion of GTP to 2,5-diamino-6-ribosylamino-4(3H)-pyrimidinone 5'-phosphate (DARP), formate and pyrophosphate.</text>
</comment>
<feature type="binding site" evidence="9">
    <location>
        <position position="166"/>
    </location>
    <ligand>
        <name>GTP</name>
        <dbReference type="ChEBI" id="CHEBI:37565"/>
    </ligand>
</feature>
<keyword evidence="4 9" id="KW-0547">Nucleotide-binding</keyword>
<dbReference type="PANTHER" id="PTHR21327">
    <property type="entry name" value="GTP CYCLOHYDROLASE II-RELATED"/>
    <property type="match status" value="1"/>
</dbReference>
<organism evidence="11 12">
    <name type="scientific">Vibrio hippocampi</name>
    <dbReference type="NCBI Taxonomy" id="654686"/>
    <lineage>
        <taxon>Bacteria</taxon>
        <taxon>Pseudomonadati</taxon>
        <taxon>Pseudomonadota</taxon>
        <taxon>Gammaproteobacteria</taxon>
        <taxon>Vibrionales</taxon>
        <taxon>Vibrionaceae</taxon>
        <taxon>Vibrio</taxon>
    </lineage>
</organism>
<dbReference type="GO" id="GO:0003935">
    <property type="term" value="F:GTP cyclohydrolase II activity"/>
    <property type="evidence" value="ECO:0007669"/>
    <property type="project" value="UniProtKB-EC"/>
</dbReference>
<evidence type="ECO:0000256" key="4">
    <source>
        <dbReference type="ARBA" id="ARBA00022741"/>
    </source>
</evidence>
<keyword evidence="12" id="KW-1185">Reference proteome</keyword>
<evidence type="ECO:0000313" key="11">
    <source>
        <dbReference type="EMBL" id="CAH0525597.1"/>
    </source>
</evidence>
<dbReference type="HAMAP" id="MF_00179">
    <property type="entry name" value="RibA"/>
    <property type="match status" value="1"/>
</dbReference>
<evidence type="ECO:0000256" key="5">
    <source>
        <dbReference type="ARBA" id="ARBA00022801"/>
    </source>
</evidence>
<accession>A0ABN8DET9</accession>
<dbReference type="NCBIfam" id="NF001591">
    <property type="entry name" value="PRK00393.1"/>
    <property type="match status" value="1"/>
</dbReference>
<evidence type="ECO:0000313" key="12">
    <source>
        <dbReference type="Proteomes" id="UP000838160"/>
    </source>
</evidence>
<dbReference type="InterPro" id="IPR032677">
    <property type="entry name" value="GTP_cyclohydro_II"/>
</dbReference>
<keyword evidence="2 9" id="KW-0686">Riboflavin biosynthesis</keyword>
<evidence type="ECO:0000256" key="3">
    <source>
        <dbReference type="ARBA" id="ARBA00022723"/>
    </source>
</evidence>
<dbReference type="Pfam" id="PF00925">
    <property type="entry name" value="GTP_cyclohydro2"/>
    <property type="match status" value="1"/>
</dbReference>
<evidence type="ECO:0000259" key="10">
    <source>
        <dbReference type="Pfam" id="PF00925"/>
    </source>
</evidence>
<evidence type="ECO:0000256" key="2">
    <source>
        <dbReference type="ARBA" id="ARBA00022619"/>
    </source>
</evidence>
<name>A0ABN8DET9_9VIBR</name>
<comment type="caution">
    <text evidence="11">The sequence shown here is derived from an EMBL/GenBank/DDBJ whole genome shotgun (WGS) entry which is preliminary data.</text>
</comment>
<feature type="binding site" evidence="9">
    <location>
        <position position="107"/>
    </location>
    <ligand>
        <name>Zn(2+)</name>
        <dbReference type="ChEBI" id="CHEBI:29105"/>
        <note>catalytic</note>
    </ligand>
</feature>
<sequence length="248" mass="28030">MKDGLQAQVYDYPLEIEKPTERPHSNGYEVQIKRAAIKSVSASNMQVRENMAEVRARIELKVGAKSDIQAEMLSFSGLKTDKEHVAVIFHQADQKHDVPMVRMHSECLTGDVFHSSRCDCGEQLEETIQKMGQQGGIILYLRQEGRGIGLYNKLDAYRLQSQGMNTYEANNHLGFGDDLRDFTEAAQMLNALGVDRIRLVTNNPKKIKELQEHGIDIIEVVHTHAHIKDGNENYLKAKVAHGKHQLDL</sequence>
<dbReference type="InterPro" id="IPR036144">
    <property type="entry name" value="RibA-like_sf"/>
</dbReference>
<comment type="pathway">
    <text evidence="1 9">Cofactor biosynthesis; riboflavin biosynthesis; 5-amino-6-(D-ribitylamino)uracil from GTP: step 1/4.</text>
</comment>
<feature type="binding site" evidence="9">
    <location>
        <position position="206"/>
    </location>
    <ligand>
        <name>GTP</name>
        <dbReference type="ChEBI" id="CHEBI:37565"/>
    </ligand>
</feature>
<gene>
    <name evidence="9 11" type="primary">ribA</name>
    <name evidence="11" type="ORF">VHP8226_01125</name>
</gene>
<feature type="binding site" evidence="9">
    <location>
        <position position="118"/>
    </location>
    <ligand>
        <name>Zn(2+)</name>
        <dbReference type="ChEBI" id="CHEBI:29105"/>
        <note>catalytic</note>
    </ligand>
</feature>
<comment type="cofactor">
    <cofactor evidence="9">
        <name>Zn(2+)</name>
        <dbReference type="ChEBI" id="CHEBI:29105"/>
    </cofactor>
    <text evidence="9">Binds 1 zinc ion per subunit.</text>
</comment>
<dbReference type="InterPro" id="IPR000926">
    <property type="entry name" value="RibA"/>
</dbReference>
<feature type="binding site" evidence="9">
    <location>
        <begin position="102"/>
        <end position="106"/>
    </location>
    <ligand>
        <name>GTP</name>
        <dbReference type="ChEBI" id="CHEBI:37565"/>
    </ligand>
</feature>
<feature type="domain" description="GTP cyclohydrolase II" evidence="10">
    <location>
        <begin position="70"/>
        <end position="221"/>
    </location>
</feature>
<feature type="binding site" evidence="9">
    <location>
        <position position="123"/>
    </location>
    <ligand>
        <name>GTP</name>
        <dbReference type="ChEBI" id="CHEBI:37565"/>
    </ligand>
</feature>
<evidence type="ECO:0000256" key="7">
    <source>
        <dbReference type="ARBA" id="ARBA00023134"/>
    </source>
</evidence>
<protein>
    <recommendedName>
        <fullName evidence="9">GTP cyclohydrolase-2</fullName>
        <ecNumber evidence="9">3.5.4.25</ecNumber>
    </recommendedName>
    <alternativeName>
        <fullName evidence="9">GTP cyclohydrolase II</fullName>
    </alternativeName>
</protein>
<evidence type="ECO:0000256" key="1">
    <source>
        <dbReference type="ARBA" id="ARBA00004853"/>
    </source>
</evidence>
<feature type="binding site" evidence="9">
    <location>
        <position position="120"/>
    </location>
    <ligand>
        <name>Zn(2+)</name>
        <dbReference type="ChEBI" id="CHEBI:29105"/>
        <note>catalytic</note>
    </ligand>
</feature>
<dbReference type="CDD" id="cd00641">
    <property type="entry name" value="GTP_cyclohydro2"/>
    <property type="match status" value="1"/>
</dbReference>
<evidence type="ECO:0000256" key="6">
    <source>
        <dbReference type="ARBA" id="ARBA00022833"/>
    </source>
</evidence>
<feature type="active site" description="Nucleophile" evidence="9">
    <location>
        <position position="180"/>
    </location>
</feature>
<evidence type="ECO:0000256" key="8">
    <source>
        <dbReference type="ARBA" id="ARBA00049295"/>
    </source>
</evidence>
<dbReference type="Proteomes" id="UP000838160">
    <property type="component" value="Unassembled WGS sequence"/>
</dbReference>
<keyword evidence="7 9" id="KW-0342">GTP-binding</keyword>
<evidence type="ECO:0000256" key="9">
    <source>
        <dbReference type="HAMAP-Rule" id="MF_00179"/>
    </source>
</evidence>
<feature type="binding site" evidence="9">
    <location>
        <begin position="144"/>
        <end position="146"/>
    </location>
    <ligand>
        <name>GTP</name>
        <dbReference type="ChEBI" id="CHEBI:37565"/>
    </ligand>
</feature>
<keyword evidence="5 9" id="KW-0378">Hydrolase</keyword>
<comment type="catalytic activity">
    <reaction evidence="8 9">
        <text>GTP + 4 H2O = 2,5-diamino-6-hydroxy-4-(5-phosphoribosylamino)-pyrimidine + formate + 2 phosphate + 3 H(+)</text>
        <dbReference type="Rhea" id="RHEA:23704"/>
        <dbReference type="ChEBI" id="CHEBI:15377"/>
        <dbReference type="ChEBI" id="CHEBI:15378"/>
        <dbReference type="ChEBI" id="CHEBI:15740"/>
        <dbReference type="ChEBI" id="CHEBI:37565"/>
        <dbReference type="ChEBI" id="CHEBI:43474"/>
        <dbReference type="ChEBI" id="CHEBI:58614"/>
        <dbReference type="EC" id="3.5.4.25"/>
    </reaction>
</comment>
<keyword evidence="6 9" id="KW-0862">Zinc</keyword>
<dbReference type="EMBL" id="CAKLCM010000002">
    <property type="protein sequence ID" value="CAH0525597.1"/>
    <property type="molecule type" value="Genomic_DNA"/>
</dbReference>
<reference evidence="11" key="1">
    <citation type="submission" date="2021-12" db="EMBL/GenBank/DDBJ databases">
        <authorList>
            <person name="Rodrigo-Torres L."/>
            <person name="Arahal R. D."/>
            <person name="Lucena T."/>
        </authorList>
    </citation>
    <scope>NUCLEOTIDE SEQUENCE</scope>
    <source>
        <strain evidence="11">CECT 8226</strain>
    </source>
</reference>
<proteinExistence type="inferred from homology"/>
<dbReference type="SUPFAM" id="SSF142695">
    <property type="entry name" value="RibA-like"/>
    <property type="match status" value="1"/>
</dbReference>
<dbReference type="EC" id="3.5.4.25" evidence="9"/>
<dbReference type="Gene3D" id="3.40.50.10990">
    <property type="entry name" value="GTP cyclohydrolase II"/>
    <property type="match status" value="1"/>
</dbReference>
<feature type="active site" description="Proton acceptor" evidence="9">
    <location>
        <position position="178"/>
    </location>
</feature>
<dbReference type="PANTHER" id="PTHR21327:SF18">
    <property type="entry name" value="3,4-DIHYDROXY-2-BUTANONE 4-PHOSPHATE SYNTHASE"/>
    <property type="match status" value="1"/>
</dbReference>